<comment type="subunit">
    <text evidence="3">Homotetramer.</text>
</comment>
<feature type="domain" description="Amidohydrolase-related" evidence="11">
    <location>
        <begin position="992"/>
        <end position="1380"/>
    </location>
</feature>
<dbReference type="Pfam" id="PF01979">
    <property type="entry name" value="Amidohydro_1"/>
    <property type="match status" value="2"/>
</dbReference>
<evidence type="ECO:0000256" key="5">
    <source>
        <dbReference type="ARBA" id="ARBA00022801"/>
    </source>
</evidence>
<evidence type="ECO:0000256" key="8">
    <source>
        <dbReference type="ARBA" id="ARBA00039113"/>
    </source>
</evidence>
<feature type="region of interest" description="Disordered" evidence="10">
    <location>
        <begin position="65"/>
        <end position="159"/>
    </location>
</feature>
<reference evidence="12 13" key="2">
    <citation type="submission" date="2018-11" db="EMBL/GenBank/DDBJ databases">
        <authorList>
            <consortium name="Pathogen Informatics"/>
        </authorList>
    </citation>
    <scope>NUCLEOTIDE SEQUENCE [LARGE SCALE GENOMIC DNA]</scope>
</reference>
<dbReference type="SUPFAM" id="SSF51556">
    <property type="entry name" value="Metallo-dependent hydrolases"/>
    <property type="match status" value="2"/>
</dbReference>
<feature type="region of interest" description="Disordered" evidence="10">
    <location>
        <begin position="256"/>
        <end position="363"/>
    </location>
</feature>
<evidence type="ECO:0000313" key="13">
    <source>
        <dbReference type="Proteomes" id="UP000050794"/>
    </source>
</evidence>
<evidence type="ECO:0000256" key="10">
    <source>
        <dbReference type="SAM" id="MobiDB-lite"/>
    </source>
</evidence>
<dbReference type="EC" id="3.5.2.2" evidence="8"/>
<evidence type="ECO:0000256" key="1">
    <source>
        <dbReference type="ARBA" id="ARBA00001947"/>
    </source>
</evidence>
<protein>
    <recommendedName>
        <fullName evidence="8">dihydropyrimidinase</fullName>
        <ecNumber evidence="8">3.5.2.2</ecNumber>
    </recommendedName>
</protein>
<reference evidence="14" key="1">
    <citation type="submission" date="2016-06" db="UniProtKB">
        <authorList>
            <consortium name="WormBaseParasite"/>
        </authorList>
    </citation>
    <scope>IDENTIFICATION</scope>
</reference>
<feature type="domain" description="Amidohydrolase-related" evidence="11">
    <location>
        <begin position="730"/>
        <end position="826"/>
    </location>
</feature>
<feature type="compositionally biased region" description="Basic and acidic residues" evidence="10">
    <location>
        <begin position="883"/>
        <end position="892"/>
    </location>
</feature>
<dbReference type="CDD" id="cd01314">
    <property type="entry name" value="D-HYD"/>
    <property type="match status" value="1"/>
</dbReference>
<feature type="region of interest" description="Disordered" evidence="10">
    <location>
        <begin position="376"/>
        <end position="407"/>
    </location>
</feature>
<evidence type="ECO:0000259" key="11">
    <source>
        <dbReference type="Pfam" id="PF01979"/>
    </source>
</evidence>
<keyword evidence="5" id="KW-0378">Hydrolase</keyword>
<dbReference type="Proteomes" id="UP000050794">
    <property type="component" value="Unassembled WGS sequence"/>
</dbReference>
<dbReference type="GO" id="GO:0046872">
    <property type="term" value="F:metal ion binding"/>
    <property type="evidence" value="ECO:0007669"/>
    <property type="project" value="UniProtKB-KW"/>
</dbReference>
<evidence type="ECO:0000256" key="4">
    <source>
        <dbReference type="ARBA" id="ARBA00022723"/>
    </source>
</evidence>
<dbReference type="PANTHER" id="PTHR11647:SF1">
    <property type="entry name" value="COLLAPSIN RESPONSE MEDIATOR PROTEIN"/>
    <property type="match status" value="1"/>
</dbReference>
<dbReference type="FunFam" id="3.20.20.140:FF:000076">
    <property type="entry name" value="Dihydropyrimidinase like 2"/>
    <property type="match status" value="1"/>
</dbReference>
<feature type="modified residue" description="N6-carboxylysine" evidence="9">
    <location>
        <position position="1094"/>
    </location>
</feature>
<evidence type="ECO:0000313" key="12">
    <source>
        <dbReference type="EMBL" id="VDM41500.1"/>
    </source>
</evidence>
<evidence type="ECO:0000256" key="9">
    <source>
        <dbReference type="PIRSR" id="PIRSR611778-50"/>
    </source>
</evidence>
<feature type="compositionally biased region" description="Low complexity" evidence="10">
    <location>
        <begin position="397"/>
        <end position="407"/>
    </location>
</feature>
<dbReference type="SUPFAM" id="SSF51338">
    <property type="entry name" value="Composite domain of metallo-dependent hydrolases"/>
    <property type="match status" value="3"/>
</dbReference>
<feature type="region of interest" description="Disordered" evidence="10">
    <location>
        <begin position="883"/>
        <end position="918"/>
    </location>
</feature>
<evidence type="ECO:0000313" key="14">
    <source>
        <dbReference type="WBParaSite" id="TCNE_0001017901-mRNA-1"/>
    </source>
</evidence>
<dbReference type="FunFam" id="3.20.20.140:FF:000001">
    <property type="entry name" value="Dihydropyrimidinase like 3"/>
    <property type="match status" value="1"/>
</dbReference>
<feature type="region of interest" description="Disordered" evidence="10">
    <location>
        <begin position="197"/>
        <end position="237"/>
    </location>
</feature>
<proteinExistence type="inferred from homology"/>
<comment type="catalytic activity">
    <reaction evidence="7">
        <text>5,6-dihydrouracil + H2O = 3-(carbamoylamino)propanoate + H(+)</text>
        <dbReference type="Rhea" id="RHEA:16121"/>
        <dbReference type="ChEBI" id="CHEBI:11892"/>
        <dbReference type="ChEBI" id="CHEBI:15377"/>
        <dbReference type="ChEBI" id="CHEBI:15378"/>
        <dbReference type="ChEBI" id="CHEBI:15901"/>
        <dbReference type="EC" id="3.5.2.2"/>
    </reaction>
</comment>
<feature type="compositionally biased region" description="Low complexity" evidence="10">
    <location>
        <begin position="70"/>
        <end position="121"/>
    </location>
</feature>
<dbReference type="WBParaSite" id="TCNE_0001017901-mRNA-1">
    <property type="protein sequence ID" value="TCNE_0001017901-mRNA-1"/>
    <property type="gene ID" value="TCNE_0001017901"/>
</dbReference>
<dbReference type="GO" id="GO:0004157">
    <property type="term" value="F:dihydropyrimidinase activity"/>
    <property type="evidence" value="ECO:0007669"/>
    <property type="project" value="UniProtKB-EC"/>
</dbReference>
<dbReference type="InterPro" id="IPR011778">
    <property type="entry name" value="Hydantoinase/dihydroPyrase"/>
</dbReference>
<dbReference type="GO" id="GO:0006208">
    <property type="term" value="P:pyrimidine nucleobase catabolic process"/>
    <property type="evidence" value="ECO:0007669"/>
    <property type="project" value="TreeGrafter"/>
</dbReference>
<organism evidence="13 14">
    <name type="scientific">Toxocara canis</name>
    <name type="common">Canine roundworm</name>
    <dbReference type="NCBI Taxonomy" id="6265"/>
    <lineage>
        <taxon>Eukaryota</taxon>
        <taxon>Metazoa</taxon>
        <taxon>Ecdysozoa</taxon>
        <taxon>Nematoda</taxon>
        <taxon>Chromadorea</taxon>
        <taxon>Rhabditida</taxon>
        <taxon>Spirurina</taxon>
        <taxon>Ascaridomorpha</taxon>
        <taxon>Ascaridoidea</taxon>
        <taxon>Toxocaridae</taxon>
        <taxon>Toxocara</taxon>
    </lineage>
</organism>
<dbReference type="InterPro" id="IPR032466">
    <property type="entry name" value="Metal_Hydrolase"/>
</dbReference>
<comment type="similarity">
    <text evidence="2">Belongs to the metallo-dependent hydrolases superfamily. Hydantoinase/dihydropyrimidinase family.</text>
</comment>
<dbReference type="GO" id="GO:0005829">
    <property type="term" value="C:cytosol"/>
    <property type="evidence" value="ECO:0007669"/>
    <property type="project" value="TreeGrafter"/>
</dbReference>
<keyword evidence="6" id="KW-0862">Zinc</keyword>
<dbReference type="PANTHER" id="PTHR11647">
    <property type="entry name" value="HYDRANTOINASE/DIHYDROPYRIMIDINASE FAMILY MEMBER"/>
    <property type="match status" value="1"/>
</dbReference>
<dbReference type="InterPro" id="IPR050378">
    <property type="entry name" value="Metallo-dep_Hydrolases_sf"/>
</dbReference>
<name>A0A183UNV9_TOXCA</name>
<keyword evidence="4" id="KW-0479">Metal-binding</keyword>
<evidence type="ECO:0000256" key="3">
    <source>
        <dbReference type="ARBA" id="ARBA00011881"/>
    </source>
</evidence>
<evidence type="ECO:0000256" key="2">
    <source>
        <dbReference type="ARBA" id="ARBA00008829"/>
    </source>
</evidence>
<keyword evidence="13" id="KW-1185">Reference proteome</keyword>
<dbReference type="InterPro" id="IPR006680">
    <property type="entry name" value="Amidohydro-rel"/>
</dbReference>
<comment type="cofactor">
    <cofactor evidence="1">
        <name>Zn(2+)</name>
        <dbReference type="ChEBI" id="CHEBI:29105"/>
    </cofactor>
</comment>
<comment type="PTM">
    <text evidence="9">Carbamylation allows a single lysine to coordinate two divalent metal cations.</text>
</comment>
<dbReference type="InterPro" id="IPR011059">
    <property type="entry name" value="Metal-dep_hydrolase_composite"/>
</dbReference>
<feature type="compositionally biased region" description="Basic and acidic residues" evidence="10">
    <location>
        <begin position="138"/>
        <end position="148"/>
    </location>
</feature>
<feature type="compositionally biased region" description="Low complexity" evidence="10">
    <location>
        <begin position="330"/>
        <end position="342"/>
    </location>
</feature>
<dbReference type="Gene3D" id="2.30.40.10">
    <property type="entry name" value="Urease, subunit C, domain 1"/>
    <property type="match status" value="2"/>
</dbReference>
<evidence type="ECO:0000256" key="6">
    <source>
        <dbReference type="ARBA" id="ARBA00022833"/>
    </source>
</evidence>
<gene>
    <name evidence="12" type="ORF">TCNE_LOCUS10179</name>
</gene>
<dbReference type="Gene3D" id="3.20.20.140">
    <property type="entry name" value="Metal-dependent hydrolases"/>
    <property type="match status" value="2"/>
</dbReference>
<accession>A0A183UNV9</accession>
<evidence type="ECO:0000256" key="7">
    <source>
        <dbReference type="ARBA" id="ARBA00036696"/>
    </source>
</evidence>
<dbReference type="EMBL" id="UYWY01020413">
    <property type="protein sequence ID" value="VDM41500.1"/>
    <property type="molecule type" value="Genomic_DNA"/>
</dbReference>
<feature type="compositionally biased region" description="Basic and acidic residues" evidence="10">
    <location>
        <begin position="347"/>
        <end position="361"/>
    </location>
</feature>
<sequence>MNILCPGEVRVDGLSPFENSRLRQNVKIFPFLAPFRGYVYSFKVRSAQLAPVDVSFIEGTPNEAPIAEKTTTSAATTRDAARTQTAYGPSTSKSSSPSSGTTTSGSRSPRPASRQSRSPRGNVSNKAVLAATASHSEPFAKETRESQKEAFFQSAATHRVQSSRFSRKGLDVSPAMLEFFGGKSALGPDACFERMEARSSTSTTHTTDSKEAPTPAVEPDVKVSEPDENAPPVGIGSNLLNESAVMGTQSITYKRRKDGRREDIANTTDIGSEPGPEFVDDRERLDGSTVAAQKPFDSGEHEEVETMTISSSGRASSEWEETGENVLIDSVRSSAASSQRSSRSSRHQVDNGEPGPEHYGGEEISGTTIVEEVAQAKGQAASVPHENGQSELEQQRGAAENGEAASAASGVAGGMPVAAQAPILIRGAQIVNDDSIFNADVLIEDRVIKQVSTSLDAPNGATVIDGSGKLLLPAGIDVHTDFSSANSADDFATGSKAALAGGTATVIDVVLPRAGESILAACDRVRKAAEMKSLCNFGFSVVISTWSDVVKKEIGLVVKDKAINSFIMDLRSDDQLFQAFEFCKTVGAHARVLPENKNIVSFLERKMLSLGVTGPEGYLQSRPESAMVLQLEGELVDRLSVLSQLTNCPVAVMSVSSSEAHDAVTRGRVNSLIYPEVSVAALATDGTHYFNKCARHAAAHLTACPLRVDPRTPALLVECLSNSPLCVCVSDHRGLRDRGVGDFTQMSIGVSAAEERMSVVWEKAVYPGSIDPMRFVAVTSSNAAKMFNLYPKKGRIAVGADADVVLWDASAKRKFSVKTQQSQSDFSIFESFVAHAGPVLTICDGRIAYRDGKFDDDPGRFVPLASHSPYLFCVVQQRERVQMPEKVEREEASGSASRGSPPFRRDVADSRYSSTAHGRSQFDSSFGMFIYDSRATRASTKMALWIRNGTIVNDDCIFKGDIIIEDGIISAVGNSLPMPRDLKRTIDAKDRFVMPGGIDPHTHFQLPFMGLVSVDDFYVGSRAALAGGTTMFIDFVIPQKTETPLATYSQWRDWADSKVCCDYGLSVAITTYSEAIQAEMRMLVRPEYGINSFKFFMACSEFMLSDDELYRAMIDCSKLGALARVHAENGLVIIEKQKELLRQNVTGPEGHSQSRPEQLEAEATNRACVLATQANCPLYVVHVMSKGAARAIAEHRQRGCVVFGEPIAASLATDGSHYYHEDWCHAAAYVLSPPLSEDRKTPSVLMDLLACGQLHLTATDNCTFTREQKMFGKDDFTKIPNGVNGVEDRMSIVWEKGVHQGKIDPMQFVAITSSTAAKIFNIYPKKGRIAVGSDADVIIWNGNATRTISAETHHHACDFNIFEGMTVHGVCEITISRGEIVWEDGELNVKRGDGRFISLPPFSSYCFATILQRAQVCVFLMAPRTVPRYSVEEAVNQSAEGIIQILMSNEGQHVGRFP</sequence>
<dbReference type="NCBIfam" id="TIGR02033">
    <property type="entry name" value="D-hydantoinase"/>
    <property type="match status" value="1"/>
</dbReference>